<keyword evidence="3 8" id="KW-0547">Nucleotide-binding</keyword>
<dbReference type="InterPro" id="IPR004176">
    <property type="entry name" value="Clp_R_N"/>
</dbReference>
<keyword evidence="5 8" id="KW-0143">Chaperone</keyword>
<dbReference type="Pfam" id="PF17871">
    <property type="entry name" value="AAA_lid_9"/>
    <property type="match status" value="1"/>
</dbReference>
<dbReference type="GO" id="GO:0016887">
    <property type="term" value="F:ATP hydrolysis activity"/>
    <property type="evidence" value="ECO:0007669"/>
    <property type="project" value="InterPro"/>
</dbReference>
<dbReference type="Pfam" id="PF07724">
    <property type="entry name" value="AAA_2"/>
    <property type="match status" value="1"/>
</dbReference>
<evidence type="ECO:0000256" key="7">
    <source>
        <dbReference type="PROSITE-ProRule" id="PRU01251"/>
    </source>
</evidence>
<dbReference type="InterPro" id="IPR003959">
    <property type="entry name" value="ATPase_AAA_core"/>
</dbReference>
<dbReference type="FunFam" id="3.40.50.300:FF:000120">
    <property type="entry name" value="ATP-dependent chaperone ClpB"/>
    <property type="match status" value="1"/>
</dbReference>
<dbReference type="GO" id="GO:0005524">
    <property type="term" value="F:ATP binding"/>
    <property type="evidence" value="ECO:0007669"/>
    <property type="project" value="UniProtKB-KW"/>
</dbReference>
<gene>
    <name evidence="10" type="ORF">CO020_00645</name>
</gene>
<comment type="caution">
    <text evidence="10">The sequence shown here is derived from an EMBL/GenBank/DDBJ whole genome shotgun (WGS) entry which is preliminary data.</text>
</comment>
<dbReference type="AlphaFoldDB" id="A0A2M8G1B7"/>
<dbReference type="GO" id="GO:0005737">
    <property type="term" value="C:cytoplasm"/>
    <property type="evidence" value="ECO:0007669"/>
    <property type="project" value="TreeGrafter"/>
</dbReference>
<dbReference type="InterPro" id="IPR018368">
    <property type="entry name" value="ClpA/B_CS1"/>
</dbReference>
<evidence type="ECO:0000256" key="8">
    <source>
        <dbReference type="RuleBase" id="RU004432"/>
    </source>
</evidence>
<dbReference type="GO" id="GO:0034605">
    <property type="term" value="P:cellular response to heat"/>
    <property type="evidence" value="ECO:0007669"/>
    <property type="project" value="TreeGrafter"/>
</dbReference>
<dbReference type="FunFam" id="3.40.50.300:FF:000010">
    <property type="entry name" value="Chaperone clpB 1, putative"/>
    <property type="match status" value="1"/>
</dbReference>
<keyword evidence="4 8" id="KW-0067">ATP-binding</keyword>
<dbReference type="PRINTS" id="PR00300">
    <property type="entry name" value="CLPPROTEASEA"/>
</dbReference>
<dbReference type="Gene3D" id="1.10.8.60">
    <property type="match status" value="1"/>
</dbReference>
<name>A0A2M8G1B7_9BACT</name>
<organism evidence="10 11">
    <name type="scientific">Candidatus Colwellbacteria bacterium CG_4_9_14_0_2_um_filter_50_12</name>
    <dbReference type="NCBI Taxonomy" id="1974538"/>
    <lineage>
        <taxon>Bacteria</taxon>
        <taxon>Candidatus Colwelliibacteriota</taxon>
    </lineage>
</organism>
<dbReference type="Pfam" id="PF02861">
    <property type="entry name" value="Clp_N"/>
    <property type="match status" value="1"/>
</dbReference>
<dbReference type="InterPro" id="IPR019489">
    <property type="entry name" value="Clp_ATPase_C"/>
</dbReference>
<dbReference type="InterPro" id="IPR050130">
    <property type="entry name" value="ClpA_ClpB"/>
</dbReference>
<comment type="subunit">
    <text evidence="6">Homohexamer. The oligomerization is ATP-dependent.</text>
</comment>
<sequence length="891" mass="99418">MNSFNRFTIKAQEALQNAQDLAAAQNHGEFRALHLLSALIADSTSLVQPLLTQAGVNIADLESEIEQELKKLPKVFSATAVGQLYLSQEVMAVVDRAGRIAQASRDEFISCEHLLLGLLDVDSPAKILLERYGLRRETAIRSLSRLRGSARVTDESPEAKFQVLEKYAVNLTEWAAQGKLDPVIGRDEEMRRVIQILSRRTKNNPCLIGEPGVGKTAIVEGLAQKIVAGEVPESLKGREIITLDLGSVIAGTKFRGEFEDRLKAFIKEVQNSAGRIILFIDEIHMIVGAGAAEGAIDAANLLKPALARGELHAIGATTLREYQRYIEKDSALERRFQPVVVEEPSIEDSITILRGLKEKYELHHGLRISDEALVAAVNLSSRYITDRFLPDKAVDVIDEASAMRRLEFESLPRDIDKIRRDATSLEIEKAALAEETSGKSKKRVLEIEHQLGKLHDEDSDLSANWQAEKMVFEKLNTLRAKVESLKREKELAEREGNLERVAKITYGELPAAIKDYESYDKKFFSVGVKSAGAKGSKKTRDTKKQGSRLLKGAVDDEDVARVISRWTGIPIENILESEAEKLRRIEETLKERVVGQDEAIRSVASALRRARAGLAPLDRPLASFMFLGPTGVGKTELARALAQFMFSDEKALIRVDMSEYMERHTVSKLIGSPPGYVGYEEGGQLTEIIRHRPYSLILFDEIEKAHPEVSNVLLQMLDNGRLTDNKGKTVNFRNCIITLTSNVGSEFFRELSRVGFAASDAEEAERKGEEYEAKIQGSLKERFRPEFLNRLDEIIIFKPLTKKGIEGIVDIQIREMTDRLKKRGITVTVDALAKRYIVEHGFDPHYGARPIKRLIQRAVLDKLADKIIGGAIKDGSKVRITSDKTDIKVSV</sequence>
<dbReference type="Gene3D" id="3.40.50.300">
    <property type="entry name" value="P-loop containing nucleotide triphosphate hydrolases"/>
    <property type="match status" value="3"/>
</dbReference>
<evidence type="ECO:0000313" key="10">
    <source>
        <dbReference type="EMBL" id="PJC65439.1"/>
    </source>
</evidence>
<dbReference type="PROSITE" id="PS51903">
    <property type="entry name" value="CLP_R"/>
    <property type="match status" value="1"/>
</dbReference>
<evidence type="ECO:0000256" key="6">
    <source>
        <dbReference type="ARBA" id="ARBA00026057"/>
    </source>
</evidence>
<evidence type="ECO:0000313" key="11">
    <source>
        <dbReference type="Proteomes" id="UP000229674"/>
    </source>
</evidence>
<dbReference type="InterPro" id="IPR041546">
    <property type="entry name" value="ClpA/ClpB_AAA_lid"/>
</dbReference>
<dbReference type="InterPro" id="IPR001270">
    <property type="entry name" value="ClpA/B"/>
</dbReference>
<feature type="domain" description="Clp R" evidence="9">
    <location>
        <begin position="4"/>
        <end position="149"/>
    </location>
</feature>
<dbReference type="PANTHER" id="PTHR11638:SF18">
    <property type="entry name" value="HEAT SHOCK PROTEIN 104"/>
    <property type="match status" value="1"/>
</dbReference>
<dbReference type="Proteomes" id="UP000229674">
    <property type="component" value="Unassembled WGS sequence"/>
</dbReference>
<dbReference type="EMBL" id="PFQX01000026">
    <property type="protein sequence ID" value="PJC65439.1"/>
    <property type="molecule type" value="Genomic_DNA"/>
</dbReference>
<dbReference type="Pfam" id="PF00004">
    <property type="entry name" value="AAA"/>
    <property type="match status" value="1"/>
</dbReference>
<dbReference type="SMART" id="SM01086">
    <property type="entry name" value="ClpB_D2-small"/>
    <property type="match status" value="1"/>
</dbReference>
<dbReference type="SUPFAM" id="SSF52540">
    <property type="entry name" value="P-loop containing nucleoside triphosphate hydrolases"/>
    <property type="match status" value="2"/>
</dbReference>
<evidence type="ECO:0000256" key="2">
    <source>
        <dbReference type="ARBA" id="ARBA00022737"/>
    </source>
</evidence>
<evidence type="ECO:0000256" key="4">
    <source>
        <dbReference type="ARBA" id="ARBA00022840"/>
    </source>
</evidence>
<dbReference type="Gene3D" id="1.10.1780.10">
    <property type="entry name" value="Clp, N-terminal domain"/>
    <property type="match status" value="1"/>
</dbReference>
<dbReference type="PROSITE" id="PS00870">
    <property type="entry name" value="CLPAB_1"/>
    <property type="match status" value="1"/>
</dbReference>
<reference evidence="11" key="1">
    <citation type="submission" date="2017-09" db="EMBL/GenBank/DDBJ databases">
        <title>Depth-based differentiation of microbial function through sediment-hosted aquifers and enrichment of novel symbionts in the deep terrestrial subsurface.</title>
        <authorList>
            <person name="Probst A.J."/>
            <person name="Ladd B."/>
            <person name="Jarett J.K."/>
            <person name="Geller-Mcgrath D.E."/>
            <person name="Sieber C.M.K."/>
            <person name="Emerson J.B."/>
            <person name="Anantharaman K."/>
            <person name="Thomas B.C."/>
            <person name="Malmstrom R."/>
            <person name="Stieglmeier M."/>
            <person name="Klingl A."/>
            <person name="Woyke T."/>
            <person name="Ryan C.M."/>
            <person name="Banfield J.F."/>
        </authorList>
    </citation>
    <scope>NUCLEOTIDE SEQUENCE [LARGE SCALE GENOMIC DNA]</scope>
</reference>
<keyword evidence="2 7" id="KW-0677">Repeat</keyword>
<dbReference type="CDD" id="cd00009">
    <property type="entry name" value="AAA"/>
    <property type="match status" value="1"/>
</dbReference>
<comment type="similarity">
    <text evidence="1 8">Belongs to the ClpA/ClpB family.</text>
</comment>
<dbReference type="InterPro" id="IPR036628">
    <property type="entry name" value="Clp_N_dom_sf"/>
</dbReference>
<proteinExistence type="inferred from homology"/>
<dbReference type="InterPro" id="IPR028299">
    <property type="entry name" value="ClpA/B_CS2"/>
</dbReference>
<dbReference type="PROSITE" id="PS00871">
    <property type="entry name" value="CLPAB_2"/>
    <property type="match status" value="1"/>
</dbReference>
<accession>A0A2M8G1B7</accession>
<evidence type="ECO:0000259" key="9">
    <source>
        <dbReference type="PROSITE" id="PS51903"/>
    </source>
</evidence>
<dbReference type="SUPFAM" id="SSF81923">
    <property type="entry name" value="Double Clp-N motif"/>
    <property type="match status" value="1"/>
</dbReference>
<dbReference type="CDD" id="cd19499">
    <property type="entry name" value="RecA-like_ClpB_Hsp104-like"/>
    <property type="match status" value="1"/>
</dbReference>
<dbReference type="Pfam" id="PF10431">
    <property type="entry name" value="ClpB_D2-small"/>
    <property type="match status" value="1"/>
</dbReference>
<protein>
    <submittedName>
        <fullName evidence="10">Type VI secretion system ATPase TssH</fullName>
    </submittedName>
</protein>
<dbReference type="PANTHER" id="PTHR11638">
    <property type="entry name" value="ATP-DEPENDENT CLP PROTEASE"/>
    <property type="match status" value="1"/>
</dbReference>
<dbReference type="InterPro" id="IPR003593">
    <property type="entry name" value="AAA+_ATPase"/>
</dbReference>
<dbReference type="SMART" id="SM00382">
    <property type="entry name" value="AAA"/>
    <property type="match status" value="2"/>
</dbReference>
<evidence type="ECO:0000256" key="1">
    <source>
        <dbReference type="ARBA" id="ARBA00008675"/>
    </source>
</evidence>
<dbReference type="FunFam" id="3.40.50.300:FF:000025">
    <property type="entry name" value="ATP-dependent Clp protease subunit"/>
    <property type="match status" value="1"/>
</dbReference>
<evidence type="ECO:0000256" key="3">
    <source>
        <dbReference type="ARBA" id="ARBA00022741"/>
    </source>
</evidence>
<dbReference type="InterPro" id="IPR027417">
    <property type="entry name" value="P-loop_NTPase"/>
</dbReference>
<evidence type="ECO:0000256" key="5">
    <source>
        <dbReference type="ARBA" id="ARBA00023186"/>
    </source>
</evidence>